<dbReference type="EMBL" id="CP059378">
    <property type="protein sequence ID" value="QLY79971.1"/>
    <property type="molecule type" value="Genomic_DNA"/>
</dbReference>
<evidence type="ECO:0000313" key="1">
    <source>
        <dbReference type="EMBL" id="QLY79971.1"/>
    </source>
</evidence>
<dbReference type="RefSeq" id="WP_181601940.1">
    <property type="nucleotide sequence ID" value="NZ_CP059378.1"/>
</dbReference>
<dbReference type="Proteomes" id="UP000512286">
    <property type="component" value="Chromosome"/>
</dbReference>
<dbReference type="KEGG" id="cint:HZF06_23650"/>
<name>A0A7D6W0G4_9CLOT</name>
<protein>
    <submittedName>
        <fullName evidence="1">Uncharacterized protein</fullName>
    </submittedName>
</protein>
<accession>A0A7D6W0G4</accession>
<proteinExistence type="predicted"/>
<dbReference type="AlphaFoldDB" id="A0A7D6W0G4"/>
<sequence length="95" mass="10743">MKKDRSIVDPAVRDVVSMPTSKEDLALILSNNYMPCFDNLDNITTEKSDMLCIAATAGGFSKRTLYSDDETILYFKEPVSLNGIWELEEQRNCCL</sequence>
<reference evidence="1 2" key="1">
    <citation type="submission" date="2020-07" db="EMBL/GenBank/DDBJ databases">
        <title>Electron transfer.</title>
        <authorList>
            <person name="Huang L."/>
            <person name="Liu X."/>
            <person name="Zhou S."/>
        </authorList>
    </citation>
    <scope>NUCLEOTIDE SEQUENCE [LARGE SCALE GENOMIC DNA]</scope>
    <source>
        <strain evidence="1 2">Lx1</strain>
    </source>
</reference>
<gene>
    <name evidence="1" type="ORF">HZF06_23650</name>
</gene>
<organism evidence="1 2">
    <name type="scientific">Clostridium intestinale</name>
    <dbReference type="NCBI Taxonomy" id="36845"/>
    <lineage>
        <taxon>Bacteria</taxon>
        <taxon>Bacillati</taxon>
        <taxon>Bacillota</taxon>
        <taxon>Clostridia</taxon>
        <taxon>Eubacteriales</taxon>
        <taxon>Clostridiaceae</taxon>
        <taxon>Clostridium</taxon>
    </lineage>
</organism>
<evidence type="ECO:0000313" key="2">
    <source>
        <dbReference type="Proteomes" id="UP000512286"/>
    </source>
</evidence>